<keyword evidence="3" id="KW-1185">Reference proteome</keyword>
<name>A0ABS7CV93_9BACT</name>
<organism evidence="2 3">
    <name type="scientific">Pontibacter aydingkolensis</name>
    <dbReference type="NCBI Taxonomy" id="1911536"/>
    <lineage>
        <taxon>Bacteria</taxon>
        <taxon>Pseudomonadati</taxon>
        <taxon>Bacteroidota</taxon>
        <taxon>Cytophagia</taxon>
        <taxon>Cytophagales</taxon>
        <taxon>Hymenobacteraceae</taxon>
        <taxon>Pontibacter</taxon>
    </lineage>
</organism>
<evidence type="ECO:0000313" key="2">
    <source>
        <dbReference type="EMBL" id="MBW7467781.1"/>
    </source>
</evidence>
<dbReference type="RefSeq" id="WP_219877662.1">
    <property type="nucleotide sequence ID" value="NZ_JAHYXK010000009.1"/>
</dbReference>
<feature type="region of interest" description="Disordered" evidence="1">
    <location>
        <begin position="80"/>
        <end position="101"/>
    </location>
</feature>
<comment type="caution">
    <text evidence="2">The sequence shown here is derived from an EMBL/GenBank/DDBJ whole genome shotgun (WGS) entry which is preliminary data.</text>
</comment>
<proteinExistence type="predicted"/>
<gene>
    <name evidence="2" type="ORF">K0O23_11950</name>
</gene>
<evidence type="ECO:0000256" key="1">
    <source>
        <dbReference type="SAM" id="MobiDB-lite"/>
    </source>
</evidence>
<accession>A0ABS7CV93</accession>
<protein>
    <submittedName>
        <fullName evidence="2">Uncharacterized protein</fullName>
    </submittedName>
</protein>
<dbReference type="EMBL" id="JAHYXK010000009">
    <property type="protein sequence ID" value="MBW7467781.1"/>
    <property type="molecule type" value="Genomic_DNA"/>
</dbReference>
<evidence type="ECO:0000313" key="3">
    <source>
        <dbReference type="Proteomes" id="UP000813018"/>
    </source>
</evidence>
<reference evidence="2 3" key="1">
    <citation type="journal article" date="2016" name="Int. J. Syst. Evol. Microbiol.">
        <title>Pontibacter aydingkolensis sp. nov., isolated from soil of a salt lake.</title>
        <authorList>
            <person name="Osman G."/>
            <person name="Zhang T."/>
            <person name="Lou K."/>
            <person name="Gao Y."/>
            <person name="Chang W."/>
            <person name="Lin Q."/>
            <person name="Yang H.M."/>
            <person name="Huo X.D."/>
            <person name="Wang N."/>
        </authorList>
    </citation>
    <scope>NUCLEOTIDE SEQUENCE [LARGE SCALE GENOMIC DNA]</scope>
    <source>
        <strain evidence="2 3">KACC 19255</strain>
    </source>
</reference>
<dbReference type="Proteomes" id="UP000813018">
    <property type="component" value="Unassembled WGS sequence"/>
</dbReference>
<sequence length="101" mass="11365">MEKPVNLIDVREESSNITYHPVAGIYRLNRQIPGHAYNSGCMRGNDRYQASGSVTVGIFDAYTKFSPDPKGYSEFITHNYGQEYERQHPSSSFPGKAEDGM</sequence>